<keyword evidence="2" id="KW-1133">Transmembrane helix</keyword>
<reference evidence="5" key="1">
    <citation type="submission" date="2023-07" db="EMBL/GenBank/DDBJ databases">
        <title>Functional and genomic diversity of the sorghum phyllosphere microbiome.</title>
        <authorList>
            <person name="Shade A."/>
        </authorList>
    </citation>
    <scope>NUCLEOTIDE SEQUENCE [LARGE SCALE GENOMIC DNA]</scope>
    <source>
        <strain evidence="5">SORGH_AS_0422</strain>
    </source>
</reference>
<keyword evidence="2" id="KW-0472">Membrane</keyword>
<dbReference type="EMBL" id="JAVLVU010000001">
    <property type="protein sequence ID" value="MDT3402483.1"/>
    <property type="molecule type" value="Genomic_DNA"/>
</dbReference>
<organism evidence="4 5">
    <name type="scientific">Mucilaginibacter terrae</name>
    <dbReference type="NCBI Taxonomy" id="1955052"/>
    <lineage>
        <taxon>Bacteria</taxon>
        <taxon>Pseudomonadati</taxon>
        <taxon>Bacteroidota</taxon>
        <taxon>Sphingobacteriia</taxon>
        <taxon>Sphingobacteriales</taxon>
        <taxon>Sphingobacteriaceae</taxon>
        <taxon>Mucilaginibacter</taxon>
    </lineage>
</organism>
<dbReference type="Proteomes" id="UP001258315">
    <property type="component" value="Unassembled WGS sequence"/>
</dbReference>
<protein>
    <recommendedName>
        <fullName evidence="3">SPOR domain-containing protein</fullName>
    </recommendedName>
</protein>
<dbReference type="RefSeq" id="WP_311948999.1">
    <property type="nucleotide sequence ID" value="NZ_JAVLVU010000001.1"/>
</dbReference>
<evidence type="ECO:0000313" key="5">
    <source>
        <dbReference type="Proteomes" id="UP001258315"/>
    </source>
</evidence>
<evidence type="ECO:0000313" key="4">
    <source>
        <dbReference type="EMBL" id="MDT3402483.1"/>
    </source>
</evidence>
<evidence type="ECO:0000256" key="1">
    <source>
        <dbReference type="SAM" id="MobiDB-lite"/>
    </source>
</evidence>
<dbReference type="InterPro" id="IPR007730">
    <property type="entry name" value="SPOR-like_dom"/>
</dbReference>
<keyword evidence="5" id="KW-1185">Reference proteome</keyword>
<gene>
    <name evidence="4" type="ORF">QE417_001555</name>
</gene>
<proteinExistence type="predicted"/>
<evidence type="ECO:0000256" key="2">
    <source>
        <dbReference type="SAM" id="Phobius"/>
    </source>
</evidence>
<feature type="region of interest" description="Disordered" evidence="1">
    <location>
        <begin position="354"/>
        <end position="373"/>
    </location>
</feature>
<feature type="compositionally biased region" description="Polar residues" evidence="1">
    <location>
        <begin position="319"/>
        <end position="328"/>
    </location>
</feature>
<dbReference type="PROSITE" id="PS51724">
    <property type="entry name" value="SPOR"/>
    <property type="match status" value="1"/>
</dbReference>
<accession>A0ABU3GRT2</accession>
<feature type="compositionally biased region" description="Polar residues" evidence="1">
    <location>
        <begin position="359"/>
        <end position="370"/>
    </location>
</feature>
<feature type="region of interest" description="Disordered" evidence="1">
    <location>
        <begin position="319"/>
        <end position="343"/>
    </location>
</feature>
<sequence length="472" mass="51676">MDLSVYISELLNEHGTISIPQIGVFKQVRKRGYYNTDEGKLYPPYFETAFEQQPVNDDTLLRYLIEKSKVSASSAKFFLDRYVQNIVQQAEIGEAMIGNLGWLSKEVDTITFRPAANINAGSAVFGFSPVSVSKELPQTKEEVEEALALAAQDNTPETLQHTPIEPKTFSVEKELVEAPAPQPLEQDTTQPTVKVTATEQHVTAEPDAAKTYSIEKELPATPQVSVKEEDVVIAPKAKPTISPLVRQHKPAEKPKQPIIEDIAVPVPPAAPVTSVEPTVTEEYSQPAKPFYLRPLFYAVAIFVILACGAIYMLINASGDTRNSQQPSTAGPVAKSNPSTDSVVVKNTAPDTVVIKSPAPTDTTIRNTALPESTEFAPEVETPISAATPIVNSNNYKFVLIGGSYGTYEQAMAASNRYKAVGISASPFENARKLYKVALGYYKTYAEGQQAKQDFVKQGKVLSWKLYVETLRK</sequence>
<feature type="domain" description="SPOR" evidence="3">
    <location>
        <begin position="391"/>
        <end position="467"/>
    </location>
</feature>
<feature type="transmembrane region" description="Helical" evidence="2">
    <location>
        <begin position="295"/>
        <end position="314"/>
    </location>
</feature>
<name>A0ABU3GRT2_9SPHI</name>
<comment type="caution">
    <text evidence="4">The sequence shown here is derived from an EMBL/GenBank/DDBJ whole genome shotgun (WGS) entry which is preliminary data.</text>
</comment>
<keyword evidence="2" id="KW-0812">Transmembrane</keyword>
<evidence type="ECO:0000259" key="3">
    <source>
        <dbReference type="PROSITE" id="PS51724"/>
    </source>
</evidence>